<dbReference type="Gene3D" id="3.30.160.60">
    <property type="entry name" value="Classic Zinc Finger"/>
    <property type="match status" value="1"/>
</dbReference>
<dbReference type="InterPro" id="IPR036864">
    <property type="entry name" value="Zn2-C6_fun-type_DNA-bd_sf"/>
</dbReference>
<feature type="region of interest" description="Disordered" evidence="8">
    <location>
        <begin position="124"/>
        <end position="196"/>
    </location>
</feature>
<dbReference type="VEuPathDB" id="FungiDB:Z517_08132"/>
<keyword evidence="3" id="KW-0805">Transcription regulation</keyword>
<dbReference type="GeneID" id="25307622"/>
<dbReference type="CDD" id="cd00067">
    <property type="entry name" value="GAL4"/>
    <property type="match status" value="1"/>
</dbReference>
<feature type="compositionally biased region" description="Polar residues" evidence="8">
    <location>
        <begin position="127"/>
        <end position="155"/>
    </location>
</feature>
<feature type="domain" description="C2H2-type" evidence="10">
    <location>
        <begin position="14"/>
        <end position="42"/>
    </location>
</feature>
<dbReference type="GO" id="GO:0008270">
    <property type="term" value="F:zinc ion binding"/>
    <property type="evidence" value="ECO:0007669"/>
    <property type="project" value="UniProtKB-KW"/>
</dbReference>
<dbReference type="STRING" id="1442368.A0A0D2EVM9"/>
<evidence type="ECO:0000313" key="11">
    <source>
        <dbReference type="EMBL" id="KIW78297.1"/>
    </source>
</evidence>
<dbReference type="PANTHER" id="PTHR47660:SF7">
    <property type="entry name" value="TRANSCRIPTION FACTOR WITH C2H2 AND ZN(2)-CYS(6) DNA BINDING DOMAIN (EUROFUNG)"/>
    <property type="match status" value="1"/>
</dbReference>
<sequence>MKEKPGGKSTERSAACKFCGKTFARSDTLLRHEKSHHSTEDRGPIHRVTTGTFRACHACATARSRCSGGSPCGRCNLRQLECVYPNKRRKTSLSTDSLKNNDEEATKQRILGNFNELVLAADGLDPLSSNTRTDGESLSTPKATPAPSHTAQATIPPNYAIGHQAVSRDGQPSSTLCTMKPGTSQLLQHDQPSNDYLDPQFSGGFVEPTATFEYNSFDEPLNWIPPSIYPSPYDAELEQDFTFILPALSNSLAADYTVDFAINPPEYIYSAGEDVAYGSSETQGFRVPFEVVEQSPASSTSDGTRIPKSVHGSSVSSDLKRKKRKSLPLPDTFTQPRKQSTGYAFPDVESWDFMLTHSSAEYCPEATYDLILSNFRNLCAQTTMPTAFQSSGFPPSSVVNICIDLYFDNFHKNFPLLHQASFGPQSDWIVVLAAAAIGSSFTKSSYGPDIREAFLEFLRRAVDRYTDGVPDSPLELPLAQARILNLVGLVQSEREQLRALAPRYHADLSRWCLESGVLQLSSGGDLPEAEADGEGVEDRLRLWKKWIRVESLRRTGYMSWLLDCCLGYMANARPLCNMDDARTPLPCSESAWDASTPELWADRTRELAETPSLCGALETLYSQKQVDPEYSELSQTLLIHALYQRTWEVGTHIKQPLSEWVPTGKARGFLNTPSKDNFWLPLYPLYANWRNSACDCLDVLHWQASSIVAKASGLEHGVILHLHLARIVLLTPFQEIQDLLFSLIGKVGNSPKASFYVHDGSYQPRNSAKLPQIRKITWRWLREDQHKARLAMVHAGSVFWYVRRYSAMSFFEPIAVYLASLVLWTYGSYKSTAFERDAAAASQKPEGGPSGPDAGAPIQPSRMERKEHPITFISKAHGRPGKAAAAAAGPSNPQLSLSPESSADRRSSDNKVVFTVVGGTTPTSRSPPGASSDSDSDQGTCSSDDEQPEFIHLDRPCDDEMVQHFVRNGHTMSGHMTNVGDICKTPQKVLLEGAKLLRTRLACWGVSREYHDILVKLAELRKAT</sequence>
<evidence type="ECO:0000256" key="1">
    <source>
        <dbReference type="ARBA" id="ARBA00022723"/>
    </source>
</evidence>
<feature type="compositionally biased region" description="Low complexity" evidence="8">
    <location>
        <begin position="912"/>
        <end position="923"/>
    </location>
</feature>
<protein>
    <recommendedName>
        <fullName evidence="13">C2H2-type domain-containing protein</fullName>
    </recommendedName>
</protein>
<dbReference type="GO" id="GO:0000981">
    <property type="term" value="F:DNA-binding transcription factor activity, RNA polymerase II-specific"/>
    <property type="evidence" value="ECO:0007669"/>
    <property type="project" value="InterPro"/>
</dbReference>
<evidence type="ECO:0000256" key="3">
    <source>
        <dbReference type="ARBA" id="ARBA00023015"/>
    </source>
</evidence>
<feature type="region of interest" description="Disordered" evidence="8">
    <location>
        <begin position="877"/>
        <end position="949"/>
    </location>
</feature>
<evidence type="ECO:0000256" key="2">
    <source>
        <dbReference type="ARBA" id="ARBA00022833"/>
    </source>
</evidence>
<evidence type="ECO:0000313" key="12">
    <source>
        <dbReference type="Proteomes" id="UP000053029"/>
    </source>
</evidence>
<keyword evidence="4" id="KW-0238">DNA-binding</keyword>
<dbReference type="InterPro" id="IPR001138">
    <property type="entry name" value="Zn2Cys6_DnaBD"/>
</dbReference>
<keyword evidence="1" id="KW-0479">Metal-binding</keyword>
<dbReference type="AlphaFoldDB" id="A0A0D2EVM9"/>
<evidence type="ECO:0000259" key="10">
    <source>
        <dbReference type="PROSITE" id="PS50157"/>
    </source>
</evidence>
<dbReference type="PROSITE" id="PS50157">
    <property type="entry name" value="ZINC_FINGER_C2H2_2"/>
    <property type="match status" value="1"/>
</dbReference>
<proteinExistence type="predicted"/>
<dbReference type="InterPro" id="IPR007219">
    <property type="entry name" value="XnlR_reg_dom"/>
</dbReference>
<feature type="domain" description="Zn(2)-C6 fungal-type" evidence="9">
    <location>
        <begin position="55"/>
        <end position="84"/>
    </location>
</feature>
<gene>
    <name evidence="11" type="ORF">Z517_08132</name>
</gene>
<keyword evidence="7" id="KW-0863">Zinc-finger</keyword>
<evidence type="ECO:0000256" key="5">
    <source>
        <dbReference type="ARBA" id="ARBA00023163"/>
    </source>
</evidence>
<dbReference type="PANTHER" id="PTHR47660">
    <property type="entry name" value="TRANSCRIPTION FACTOR WITH C2H2 AND ZN(2)-CYS(6) DNA BINDING DOMAIN (EUROFUNG)-RELATED-RELATED"/>
    <property type="match status" value="1"/>
</dbReference>
<dbReference type="PROSITE" id="PS50048">
    <property type="entry name" value="ZN2_CY6_FUNGAL_2"/>
    <property type="match status" value="1"/>
</dbReference>
<dbReference type="SUPFAM" id="SSF57667">
    <property type="entry name" value="beta-beta-alpha zinc fingers"/>
    <property type="match status" value="1"/>
</dbReference>
<name>A0A0D2EVM9_9EURO</name>
<dbReference type="Pfam" id="PF04082">
    <property type="entry name" value="Fungal_trans"/>
    <property type="match status" value="1"/>
</dbReference>
<keyword evidence="6" id="KW-0539">Nucleus</keyword>
<dbReference type="HOGENOM" id="CLU_003864_1_0_1"/>
<evidence type="ECO:0008006" key="13">
    <source>
        <dbReference type="Google" id="ProtNLM"/>
    </source>
</evidence>
<keyword evidence="2" id="KW-0862">Zinc</keyword>
<dbReference type="PROSITE" id="PS00028">
    <property type="entry name" value="ZINC_FINGER_C2H2_1"/>
    <property type="match status" value="1"/>
</dbReference>
<evidence type="ECO:0000259" key="9">
    <source>
        <dbReference type="PROSITE" id="PS50048"/>
    </source>
</evidence>
<feature type="region of interest" description="Disordered" evidence="8">
    <location>
        <begin position="292"/>
        <end position="335"/>
    </location>
</feature>
<organism evidence="11 12">
    <name type="scientific">Fonsecaea pedrosoi CBS 271.37</name>
    <dbReference type="NCBI Taxonomy" id="1442368"/>
    <lineage>
        <taxon>Eukaryota</taxon>
        <taxon>Fungi</taxon>
        <taxon>Dikarya</taxon>
        <taxon>Ascomycota</taxon>
        <taxon>Pezizomycotina</taxon>
        <taxon>Eurotiomycetes</taxon>
        <taxon>Chaetothyriomycetidae</taxon>
        <taxon>Chaetothyriales</taxon>
        <taxon>Herpotrichiellaceae</taxon>
        <taxon>Fonsecaea</taxon>
    </lineage>
</organism>
<evidence type="ECO:0000256" key="4">
    <source>
        <dbReference type="ARBA" id="ARBA00023125"/>
    </source>
</evidence>
<accession>A0A0D2EVM9</accession>
<dbReference type="RefSeq" id="XP_013282105.1">
    <property type="nucleotide sequence ID" value="XM_013426651.1"/>
</dbReference>
<evidence type="ECO:0000256" key="8">
    <source>
        <dbReference type="SAM" id="MobiDB-lite"/>
    </source>
</evidence>
<dbReference type="PROSITE" id="PS00463">
    <property type="entry name" value="ZN2_CY6_FUNGAL_1"/>
    <property type="match status" value="1"/>
</dbReference>
<evidence type="ECO:0000256" key="7">
    <source>
        <dbReference type="PROSITE-ProRule" id="PRU00042"/>
    </source>
</evidence>
<dbReference type="Proteomes" id="UP000053029">
    <property type="component" value="Unassembled WGS sequence"/>
</dbReference>
<feature type="region of interest" description="Disordered" evidence="8">
    <location>
        <begin position="840"/>
        <end position="860"/>
    </location>
</feature>
<keyword evidence="12" id="KW-1185">Reference proteome</keyword>
<dbReference type="GO" id="GO:0003677">
    <property type="term" value="F:DNA binding"/>
    <property type="evidence" value="ECO:0007669"/>
    <property type="project" value="UniProtKB-KW"/>
</dbReference>
<dbReference type="InterPro" id="IPR036236">
    <property type="entry name" value="Znf_C2H2_sf"/>
</dbReference>
<feature type="compositionally biased region" description="Polar residues" evidence="8">
    <location>
        <begin position="891"/>
        <end position="901"/>
    </location>
</feature>
<dbReference type="CDD" id="cd12148">
    <property type="entry name" value="fungal_TF_MHR"/>
    <property type="match status" value="1"/>
</dbReference>
<dbReference type="Pfam" id="PF00172">
    <property type="entry name" value="Zn_clus"/>
    <property type="match status" value="1"/>
</dbReference>
<dbReference type="SUPFAM" id="SSF57701">
    <property type="entry name" value="Zn2/Cys6 DNA-binding domain"/>
    <property type="match status" value="1"/>
</dbReference>
<evidence type="ECO:0000256" key="6">
    <source>
        <dbReference type="ARBA" id="ARBA00023242"/>
    </source>
</evidence>
<dbReference type="InterPro" id="IPR013087">
    <property type="entry name" value="Znf_C2H2_type"/>
</dbReference>
<feature type="compositionally biased region" description="Polar residues" evidence="8">
    <location>
        <begin position="170"/>
        <end position="194"/>
    </location>
</feature>
<dbReference type="Gene3D" id="4.10.240.10">
    <property type="entry name" value="Zn(2)-C6 fungal-type DNA-binding domain"/>
    <property type="match status" value="1"/>
</dbReference>
<dbReference type="OrthoDB" id="654211at2759"/>
<dbReference type="SMART" id="SM00066">
    <property type="entry name" value="GAL4"/>
    <property type="match status" value="1"/>
</dbReference>
<reference evidence="11 12" key="1">
    <citation type="submission" date="2015-01" db="EMBL/GenBank/DDBJ databases">
        <title>The Genome Sequence of Fonsecaea pedrosoi CBS 271.37.</title>
        <authorList>
            <consortium name="The Broad Institute Genomics Platform"/>
            <person name="Cuomo C."/>
            <person name="de Hoog S."/>
            <person name="Gorbushina A."/>
            <person name="Stielow B."/>
            <person name="Teixiera M."/>
            <person name="Abouelleil A."/>
            <person name="Chapman S.B."/>
            <person name="Priest M."/>
            <person name="Young S.K."/>
            <person name="Wortman J."/>
            <person name="Nusbaum C."/>
            <person name="Birren B."/>
        </authorList>
    </citation>
    <scope>NUCLEOTIDE SEQUENCE [LARGE SCALE GENOMIC DNA]</scope>
    <source>
        <strain evidence="11 12">CBS 271.37</strain>
    </source>
</reference>
<dbReference type="EMBL" id="KN846973">
    <property type="protein sequence ID" value="KIW78297.1"/>
    <property type="molecule type" value="Genomic_DNA"/>
</dbReference>
<keyword evidence="5" id="KW-0804">Transcription</keyword>
<dbReference type="GO" id="GO:0006351">
    <property type="term" value="P:DNA-templated transcription"/>
    <property type="evidence" value="ECO:0007669"/>
    <property type="project" value="InterPro"/>
</dbReference>